<sequence>MEWNGRSVDMSNGDVSLSVGHVARSRAREE</sequence>
<dbReference type="Proteomes" id="UP000634136">
    <property type="component" value="Unassembled WGS sequence"/>
</dbReference>
<organism evidence="2 3">
    <name type="scientific">Senna tora</name>
    <dbReference type="NCBI Taxonomy" id="362788"/>
    <lineage>
        <taxon>Eukaryota</taxon>
        <taxon>Viridiplantae</taxon>
        <taxon>Streptophyta</taxon>
        <taxon>Embryophyta</taxon>
        <taxon>Tracheophyta</taxon>
        <taxon>Spermatophyta</taxon>
        <taxon>Magnoliopsida</taxon>
        <taxon>eudicotyledons</taxon>
        <taxon>Gunneridae</taxon>
        <taxon>Pentapetalae</taxon>
        <taxon>rosids</taxon>
        <taxon>fabids</taxon>
        <taxon>Fabales</taxon>
        <taxon>Fabaceae</taxon>
        <taxon>Caesalpinioideae</taxon>
        <taxon>Cassia clade</taxon>
        <taxon>Senna</taxon>
    </lineage>
</organism>
<dbReference type="AlphaFoldDB" id="A0A834TZB9"/>
<proteinExistence type="predicted"/>
<protein>
    <submittedName>
        <fullName evidence="2">Uncharacterized protein</fullName>
    </submittedName>
</protein>
<dbReference type="EMBL" id="JAAIUW010000006">
    <property type="protein sequence ID" value="KAF7828820.1"/>
    <property type="molecule type" value="Genomic_DNA"/>
</dbReference>
<name>A0A834TZB9_9FABA</name>
<evidence type="ECO:0000313" key="2">
    <source>
        <dbReference type="EMBL" id="KAF7828820.1"/>
    </source>
</evidence>
<reference evidence="2" key="1">
    <citation type="submission" date="2020-09" db="EMBL/GenBank/DDBJ databases">
        <title>Genome-Enabled Discovery of Anthraquinone Biosynthesis in Senna tora.</title>
        <authorList>
            <person name="Kang S.-H."/>
            <person name="Pandey R.P."/>
            <person name="Lee C.-M."/>
            <person name="Sim J.-S."/>
            <person name="Jeong J.-T."/>
            <person name="Choi B.-S."/>
            <person name="Jung M."/>
            <person name="Ginzburg D."/>
            <person name="Zhao K."/>
            <person name="Won S.Y."/>
            <person name="Oh T.-J."/>
            <person name="Yu Y."/>
            <person name="Kim N.-H."/>
            <person name="Lee O.R."/>
            <person name="Lee T.-H."/>
            <person name="Bashyal P."/>
            <person name="Kim T.-S."/>
            <person name="Lee W.-H."/>
            <person name="Kawkins C."/>
            <person name="Kim C.-K."/>
            <person name="Kim J.S."/>
            <person name="Ahn B.O."/>
            <person name="Rhee S.Y."/>
            <person name="Sohng J.K."/>
        </authorList>
    </citation>
    <scope>NUCLEOTIDE SEQUENCE</scope>
    <source>
        <tissue evidence="2">Leaf</tissue>
    </source>
</reference>
<gene>
    <name evidence="2" type="ORF">G2W53_019984</name>
</gene>
<keyword evidence="3" id="KW-1185">Reference proteome</keyword>
<evidence type="ECO:0000256" key="1">
    <source>
        <dbReference type="SAM" id="MobiDB-lite"/>
    </source>
</evidence>
<evidence type="ECO:0000313" key="3">
    <source>
        <dbReference type="Proteomes" id="UP000634136"/>
    </source>
</evidence>
<feature type="region of interest" description="Disordered" evidence="1">
    <location>
        <begin position="1"/>
        <end position="30"/>
    </location>
</feature>
<comment type="caution">
    <text evidence="2">The sequence shown here is derived from an EMBL/GenBank/DDBJ whole genome shotgun (WGS) entry which is preliminary data.</text>
</comment>
<accession>A0A834TZB9</accession>